<dbReference type="PROSITE" id="PS01124">
    <property type="entry name" value="HTH_ARAC_FAMILY_2"/>
    <property type="match status" value="1"/>
</dbReference>
<accession>A0A0D6N635</accession>
<dbReference type="Pfam" id="PF12833">
    <property type="entry name" value="HTH_18"/>
    <property type="match status" value="1"/>
</dbReference>
<accession>A0A6N3ST61</accession>
<gene>
    <name evidence="5" type="ORF">Abci_025_032</name>
    <name evidence="6" type="ORF">ACI01nite_22450</name>
</gene>
<keyword evidence="2" id="KW-0238">DNA-binding</keyword>
<keyword evidence="8" id="KW-1185">Reference proteome</keyword>
<evidence type="ECO:0000313" key="8">
    <source>
        <dbReference type="Proteomes" id="UP000321891"/>
    </source>
</evidence>
<dbReference type="Proteomes" id="UP000032671">
    <property type="component" value="Unassembled WGS sequence"/>
</dbReference>
<dbReference type="AlphaFoldDB" id="A0A0D6N635"/>
<dbReference type="SMART" id="SM00342">
    <property type="entry name" value="HTH_ARAC"/>
    <property type="match status" value="1"/>
</dbReference>
<keyword evidence="3" id="KW-0804">Transcription</keyword>
<reference evidence="5 7" key="1">
    <citation type="submission" date="2012-11" db="EMBL/GenBank/DDBJ databases">
        <title>Whole genome sequence of Acetobacter cibinongensis 4H-1.</title>
        <authorList>
            <person name="Azuma Y."/>
            <person name="Higashiura N."/>
            <person name="Hirakawa H."/>
            <person name="Matsushita K."/>
        </authorList>
    </citation>
    <scope>NUCLEOTIDE SEQUENCE [LARGE SCALE GENOMIC DNA]</scope>
    <source>
        <strain evidence="5 7">4H-1</strain>
    </source>
</reference>
<dbReference type="InterPro" id="IPR009057">
    <property type="entry name" value="Homeodomain-like_sf"/>
</dbReference>
<name>A0A0D6N635_9PROT</name>
<dbReference type="InterPro" id="IPR052158">
    <property type="entry name" value="INH-QAR"/>
</dbReference>
<dbReference type="InterPro" id="IPR002818">
    <property type="entry name" value="DJ-1/PfpI"/>
</dbReference>
<evidence type="ECO:0000313" key="6">
    <source>
        <dbReference type="EMBL" id="GEL59643.1"/>
    </source>
</evidence>
<evidence type="ECO:0000256" key="1">
    <source>
        <dbReference type="ARBA" id="ARBA00023015"/>
    </source>
</evidence>
<dbReference type="Proteomes" id="UP000321891">
    <property type="component" value="Unassembled WGS sequence"/>
</dbReference>
<dbReference type="STRING" id="1231339.Abci_025_032"/>
<evidence type="ECO:0000259" key="4">
    <source>
        <dbReference type="PROSITE" id="PS01124"/>
    </source>
</evidence>
<dbReference type="Pfam" id="PF01965">
    <property type="entry name" value="DJ-1_PfpI"/>
    <property type="match status" value="1"/>
</dbReference>
<dbReference type="EMBL" id="BAMV01000025">
    <property type="protein sequence ID" value="GAN61487.1"/>
    <property type="molecule type" value="Genomic_DNA"/>
</dbReference>
<organism evidence="5 7">
    <name type="scientific">Acetobacter cibinongensis</name>
    <dbReference type="NCBI Taxonomy" id="146475"/>
    <lineage>
        <taxon>Bacteria</taxon>
        <taxon>Pseudomonadati</taxon>
        <taxon>Pseudomonadota</taxon>
        <taxon>Alphaproteobacteria</taxon>
        <taxon>Acetobacterales</taxon>
        <taxon>Acetobacteraceae</taxon>
        <taxon>Acetobacter</taxon>
    </lineage>
</organism>
<protein>
    <submittedName>
        <fullName evidence="6">AraC family transcriptional regulator</fullName>
    </submittedName>
    <submittedName>
        <fullName evidence="5">Transcriptional regulator AraC</fullName>
    </submittedName>
</protein>
<dbReference type="Gene3D" id="3.40.50.880">
    <property type="match status" value="1"/>
</dbReference>
<evidence type="ECO:0000256" key="2">
    <source>
        <dbReference type="ARBA" id="ARBA00023125"/>
    </source>
</evidence>
<evidence type="ECO:0000313" key="5">
    <source>
        <dbReference type="EMBL" id="GAN61487.1"/>
    </source>
</evidence>
<proteinExistence type="predicted"/>
<dbReference type="GO" id="GO:0043565">
    <property type="term" value="F:sequence-specific DNA binding"/>
    <property type="evidence" value="ECO:0007669"/>
    <property type="project" value="InterPro"/>
</dbReference>
<sequence length="353" mass="39291">MRGIAGATKPRLRVGFVLAEHFTLSAFSLFVDHLRLAADKDDRSRPVHCTWQIVASGVQAIRSSCGVCVMRDAPLGEPRAFDYIVVVGGLLHGHQQVDAATLQWLQRAAAEGIPLIGVCTGTFILCRAGLMKHRPVCVSWYHRQDFIEAFPDHDVVSDRMFLDDGDRITCSGGSGAADVALHLIDRSLGRSAGMKASHILLMERYLRPEKQARLQPRPPTVSDATMTVANQHVQRAILHMEQNMDRPLSVAQLASQLGISSRQLERLFHNNLGRKPQDFYRMLRLRYARALLESGQANVTNVAIESGFSDCSHFSRHFKLVYGISPSKCYRDAIQKQSSQEDFISPVGVRVFS</sequence>
<dbReference type="InterPro" id="IPR018060">
    <property type="entry name" value="HTH_AraC"/>
</dbReference>
<dbReference type="PROSITE" id="PS00041">
    <property type="entry name" value="HTH_ARAC_FAMILY_1"/>
    <property type="match status" value="1"/>
</dbReference>
<evidence type="ECO:0000313" key="7">
    <source>
        <dbReference type="Proteomes" id="UP000032671"/>
    </source>
</evidence>
<evidence type="ECO:0000256" key="3">
    <source>
        <dbReference type="ARBA" id="ARBA00023163"/>
    </source>
</evidence>
<dbReference type="EMBL" id="BJVU01000011">
    <property type="protein sequence ID" value="GEL59643.1"/>
    <property type="molecule type" value="Genomic_DNA"/>
</dbReference>
<dbReference type="SUPFAM" id="SSF46689">
    <property type="entry name" value="Homeodomain-like"/>
    <property type="match status" value="2"/>
</dbReference>
<comment type="caution">
    <text evidence="5">The sequence shown here is derived from an EMBL/GenBank/DDBJ whole genome shotgun (WGS) entry which is preliminary data.</text>
</comment>
<dbReference type="InterPro" id="IPR018062">
    <property type="entry name" value="HTH_AraC-typ_CS"/>
</dbReference>
<feature type="domain" description="HTH araC/xylS-type" evidence="4">
    <location>
        <begin position="234"/>
        <end position="332"/>
    </location>
</feature>
<dbReference type="PANTHER" id="PTHR43130">
    <property type="entry name" value="ARAC-FAMILY TRANSCRIPTIONAL REGULATOR"/>
    <property type="match status" value="1"/>
</dbReference>
<reference evidence="6 8" key="2">
    <citation type="submission" date="2019-07" db="EMBL/GenBank/DDBJ databases">
        <title>Whole genome shotgun sequence of Acetobacter cibinongensis NBRC 16605.</title>
        <authorList>
            <person name="Hosoyama A."/>
            <person name="Uohara A."/>
            <person name="Ohji S."/>
            <person name="Ichikawa N."/>
        </authorList>
    </citation>
    <scope>NUCLEOTIDE SEQUENCE [LARGE SCALE GENOMIC DNA]</scope>
    <source>
        <strain evidence="6 8">NBRC 16605</strain>
    </source>
</reference>
<dbReference type="PANTHER" id="PTHR43130:SF3">
    <property type="entry name" value="HTH-TYPE TRANSCRIPTIONAL REGULATOR RV1931C"/>
    <property type="match status" value="1"/>
</dbReference>
<dbReference type="InterPro" id="IPR029062">
    <property type="entry name" value="Class_I_gatase-like"/>
</dbReference>
<dbReference type="CDD" id="cd03136">
    <property type="entry name" value="GATase1_AraC_ArgR_like"/>
    <property type="match status" value="1"/>
</dbReference>
<dbReference type="GO" id="GO:0003700">
    <property type="term" value="F:DNA-binding transcription factor activity"/>
    <property type="evidence" value="ECO:0007669"/>
    <property type="project" value="InterPro"/>
</dbReference>
<dbReference type="Gene3D" id="1.10.10.60">
    <property type="entry name" value="Homeodomain-like"/>
    <property type="match status" value="1"/>
</dbReference>
<dbReference type="SUPFAM" id="SSF52317">
    <property type="entry name" value="Class I glutamine amidotransferase-like"/>
    <property type="match status" value="1"/>
</dbReference>
<keyword evidence="1" id="KW-0805">Transcription regulation</keyword>